<dbReference type="Gene3D" id="3.30.1490.20">
    <property type="entry name" value="ATP-grasp fold, A domain"/>
    <property type="match status" value="1"/>
</dbReference>
<dbReference type="Pfam" id="PF21244">
    <property type="entry name" value="PurT_C"/>
    <property type="match status" value="1"/>
</dbReference>
<organism evidence="9 10">
    <name type="scientific">Vulcanisaeta moutnovskia (strain 768-28)</name>
    <dbReference type="NCBI Taxonomy" id="985053"/>
    <lineage>
        <taxon>Archaea</taxon>
        <taxon>Thermoproteota</taxon>
        <taxon>Thermoprotei</taxon>
        <taxon>Thermoproteales</taxon>
        <taxon>Thermoproteaceae</taxon>
        <taxon>Vulcanisaeta</taxon>
    </lineage>
</organism>
<feature type="binding site" evidence="7">
    <location>
        <position position="202"/>
    </location>
    <ligand>
        <name>ATP</name>
        <dbReference type="ChEBI" id="CHEBI:30616"/>
    </ligand>
</feature>
<dbReference type="InterPro" id="IPR005862">
    <property type="entry name" value="PurT"/>
</dbReference>
<feature type="binding site" evidence="7">
    <location>
        <begin position="369"/>
        <end position="370"/>
    </location>
    <ligand>
        <name>N(1)-(5-phospho-beta-D-ribosyl)glycinamide</name>
        <dbReference type="ChEBI" id="CHEBI:143788"/>
    </ligand>
</feature>
<protein>
    <recommendedName>
        <fullName evidence="7">Formate-dependent phosphoribosylglycinamide formyltransferase</fullName>
        <ecNumber evidence="7">6.3.1.21</ecNumber>
    </recommendedName>
    <alternativeName>
        <fullName evidence="7">5'-phosphoribosylglycinamide transformylase 2</fullName>
    </alternativeName>
    <alternativeName>
        <fullName evidence="7">Formate-dependent GAR transformylase</fullName>
    </alternativeName>
    <alternativeName>
        <fullName evidence="7">GAR transformylase 2</fullName>
        <shortName evidence="7">GART 2</shortName>
    </alternativeName>
    <alternativeName>
        <fullName evidence="7">Non-folate glycinamide ribonucleotide transformylase</fullName>
    </alternativeName>
    <alternativeName>
        <fullName evidence="7">Phosphoribosylglycinamide formyltransferase 2</fullName>
    </alternativeName>
</protein>
<dbReference type="STRING" id="985053.VMUT_1941"/>
<dbReference type="PROSITE" id="PS50975">
    <property type="entry name" value="ATP_GRASP"/>
    <property type="match status" value="1"/>
</dbReference>
<dbReference type="InterPro" id="IPR003135">
    <property type="entry name" value="ATP-grasp_carboxylate-amine"/>
</dbReference>
<dbReference type="GeneID" id="10289593"/>
<feature type="binding site" evidence="7">
    <location>
        <position position="113"/>
    </location>
    <ligand>
        <name>ATP</name>
        <dbReference type="ChEBI" id="CHEBI:30616"/>
    </ligand>
</feature>
<dbReference type="UniPathway" id="UPA00074">
    <property type="reaction ID" value="UER00127"/>
</dbReference>
<dbReference type="Pfam" id="PF02222">
    <property type="entry name" value="ATP-grasp"/>
    <property type="match status" value="1"/>
</dbReference>
<evidence type="ECO:0000256" key="1">
    <source>
        <dbReference type="ARBA" id="ARBA00022598"/>
    </source>
</evidence>
<dbReference type="EC" id="6.3.1.21" evidence="7"/>
<dbReference type="InterPro" id="IPR013815">
    <property type="entry name" value="ATP_grasp_subdomain_1"/>
</dbReference>
<feature type="binding site" evidence="7">
    <location>
        <begin position="194"/>
        <end position="197"/>
    </location>
    <ligand>
        <name>ATP</name>
        <dbReference type="ChEBI" id="CHEBI:30616"/>
    </ligand>
</feature>
<dbReference type="GO" id="GO:0043815">
    <property type="term" value="F:phosphoribosylglycinamide formyltransferase 2 activity"/>
    <property type="evidence" value="ECO:0007669"/>
    <property type="project" value="UniProtKB-UniRule"/>
</dbReference>
<comment type="similarity">
    <text evidence="7">Belongs to the PurK/PurT family.</text>
</comment>
<dbReference type="SUPFAM" id="SSF56059">
    <property type="entry name" value="Glutathione synthetase ATP-binding domain-like"/>
    <property type="match status" value="1"/>
</dbReference>
<dbReference type="Pfam" id="PF22660">
    <property type="entry name" value="RS_preATP-grasp-like"/>
    <property type="match status" value="1"/>
</dbReference>
<feature type="binding site" evidence="7">
    <location>
        <position position="272"/>
    </location>
    <ligand>
        <name>Mg(2+)</name>
        <dbReference type="ChEBI" id="CHEBI:18420"/>
    </ligand>
</feature>
<dbReference type="InterPro" id="IPR016185">
    <property type="entry name" value="PreATP-grasp_dom_sf"/>
</dbReference>
<comment type="catalytic activity">
    <reaction evidence="7">
        <text>N(1)-(5-phospho-beta-D-ribosyl)glycinamide + formate + ATP = N(2)-formyl-N(1)-(5-phospho-beta-D-ribosyl)glycinamide + ADP + phosphate + H(+)</text>
        <dbReference type="Rhea" id="RHEA:24829"/>
        <dbReference type="ChEBI" id="CHEBI:15378"/>
        <dbReference type="ChEBI" id="CHEBI:15740"/>
        <dbReference type="ChEBI" id="CHEBI:30616"/>
        <dbReference type="ChEBI" id="CHEBI:43474"/>
        <dbReference type="ChEBI" id="CHEBI:143788"/>
        <dbReference type="ChEBI" id="CHEBI:147286"/>
        <dbReference type="ChEBI" id="CHEBI:456216"/>
        <dbReference type="EC" id="6.3.1.21"/>
    </reaction>
</comment>
<evidence type="ECO:0000256" key="6">
    <source>
        <dbReference type="ARBA" id="ARBA00022842"/>
    </source>
</evidence>
<accession>F0QVW8</accession>
<evidence type="ECO:0000313" key="10">
    <source>
        <dbReference type="Proteomes" id="UP000007485"/>
    </source>
</evidence>
<keyword evidence="2 7" id="KW-0479">Metal-binding</keyword>
<evidence type="ECO:0000256" key="7">
    <source>
        <dbReference type="HAMAP-Rule" id="MF_01643"/>
    </source>
</evidence>
<feature type="binding site" evidence="7">
    <location>
        <begin position="21"/>
        <end position="22"/>
    </location>
    <ligand>
        <name>N(1)-(5-phospho-beta-D-ribosyl)glycinamide</name>
        <dbReference type="ChEBI" id="CHEBI:143788"/>
    </ligand>
</feature>
<dbReference type="PANTHER" id="PTHR43055">
    <property type="entry name" value="FORMATE-DEPENDENT PHOSPHORIBOSYLGLYCINAMIDE FORMYLTRANSFERASE"/>
    <property type="match status" value="1"/>
</dbReference>
<dbReference type="PANTHER" id="PTHR43055:SF1">
    <property type="entry name" value="FORMATE-DEPENDENT PHOSPHORIBOSYLGLYCINAMIDE FORMYLTRANSFERASE"/>
    <property type="match status" value="1"/>
</dbReference>
<dbReference type="RefSeq" id="WP_013605304.1">
    <property type="nucleotide sequence ID" value="NC_015151.1"/>
</dbReference>
<dbReference type="InterPro" id="IPR011761">
    <property type="entry name" value="ATP-grasp"/>
</dbReference>
<dbReference type="AlphaFoldDB" id="F0QVW8"/>
<proteinExistence type="inferred from homology"/>
<dbReference type="GO" id="GO:0005524">
    <property type="term" value="F:ATP binding"/>
    <property type="evidence" value="ECO:0007669"/>
    <property type="project" value="UniProtKB-UniRule"/>
</dbReference>
<dbReference type="HOGENOM" id="CLU_011534_1_3_2"/>
<comment type="pathway">
    <text evidence="7">Purine metabolism; IMP biosynthesis via de novo pathway; N(2)-formyl-N(1)-(5-phospho-D-ribosyl)glycinamide from N(1)-(5-phospho-D-ribosyl)glycinamide (formate route): step 1/1.</text>
</comment>
<name>F0QVW8_VULM7</name>
<keyword evidence="6 7" id="KW-0460">Magnesium</keyword>
<sequence>MSFGPPLLEDSRKIMLLGSGELGKEMAIEAQRMGVEVIAVDRYDMAPAIHVAHRRYVVNMMDGNAIKALVRRESPDAIIAEIEAINTDALLDLEEEGFRVMPNARAVKVCMNRVELRRLAAEELQLPTARYFFAEDFEDVKKACMDLGFPCLLKPEMSSSGHGHVLISKYEDVERGFKDALTHARGGGRKVVVEEYVRIDRELTVLTYRYPQGNNAVTATIPPIEHQRPEGIYHYVESWHPSTVSNDIIERAREYAIKLVNKLGGLGIYGVEILITRDGRVLFSEASPRPHDTGLVTLVSTDINEFQIHVRSALGLPTPEVKLVTPAAAHVILAETEAWAPRITGLEETLRIPGVQVRLFGKPFAYRHRRMGIVLATGNTVEEAREKARLAVSLIKVR</sequence>
<dbReference type="HAMAP" id="MF_01643">
    <property type="entry name" value="PurT"/>
    <property type="match status" value="1"/>
</dbReference>
<dbReference type="GO" id="GO:0004644">
    <property type="term" value="F:phosphoribosylglycinamide formyltransferase activity"/>
    <property type="evidence" value="ECO:0007669"/>
    <property type="project" value="InterPro"/>
</dbReference>
<feature type="domain" description="ATP-grasp" evidence="8">
    <location>
        <begin position="118"/>
        <end position="314"/>
    </location>
</feature>
<dbReference type="GO" id="GO:0006189">
    <property type="term" value="P:'de novo' IMP biosynthetic process"/>
    <property type="evidence" value="ECO:0007669"/>
    <property type="project" value="UniProtKB-UniRule"/>
</dbReference>
<keyword evidence="4 7" id="KW-0658">Purine biosynthesis</keyword>
<dbReference type="NCBIfam" id="NF006766">
    <property type="entry name" value="PRK09288.1"/>
    <property type="match status" value="1"/>
</dbReference>
<dbReference type="Gene3D" id="3.30.470.20">
    <property type="entry name" value="ATP-grasp fold, B domain"/>
    <property type="match status" value="1"/>
</dbReference>
<dbReference type="EMBL" id="CP002529">
    <property type="protein sequence ID" value="ADY02142.1"/>
    <property type="molecule type" value="Genomic_DNA"/>
</dbReference>
<dbReference type="InterPro" id="IPR054350">
    <property type="entry name" value="PurT/PurK_preATP-grasp"/>
</dbReference>
<feature type="binding site" evidence="7">
    <location>
        <position position="81"/>
    </location>
    <ligand>
        <name>N(1)-(5-phospho-beta-D-ribosyl)glycinamide</name>
        <dbReference type="ChEBI" id="CHEBI:143788"/>
    </ligand>
</feature>
<evidence type="ECO:0000256" key="2">
    <source>
        <dbReference type="ARBA" id="ARBA00022723"/>
    </source>
</evidence>
<keyword evidence="3 7" id="KW-0547">Nucleotide-binding</keyword>
<dbReference type="eggNOG" id="arCOG01598">
    <property type="taxonomic scope" value="Archaea"/>
</dbReference>
<dbReference type="GO" id="GO:0000287">
    <property type="term" value="F:magnesium ion binding"/>
    <property type="evidence" value="ECO:0007669"/>
    <property type="project" value="InterPro"/>
</dbReference>
<comment type="function">
    <text evidence="7">Involved in the de novo purine biosynthesis. Catalyzes the transfer of formate to 5-phospho-ribosyl-glycinamide (GAR), producing 5-phospho-ribosyl-N-formylglycinamide (FGAR). Formate is provided by PurU via hydrolysis of 10-formyl-tetrahydrofolate.</text>
</comment>
<feature type="binding site" evidence="7">
    <location>
        <position position="362"/>
    </location>
    <ligand>
        <name>N(1)-(5-phospho-beta-D-ribosyl)glycinamide</name>
        <dbReference type="ChEBI" id="CHEBI:143788"/>
    </ligand>
</feature>
<gene>
    <name evidence="7" type="primary">purT</name>
    <name evidence="9" type="ordered locus">VMUT_1941</name>
</gene>
<reference evidence="9 10" key="1">
    <citation type="journal article" date="2011" name="J. Bacteriol.">
        <title>Complete genome sequence of 'Vulcanisaeta moutnovskia' strain 768-28, a novel member of the hyperthermophilic crenarchaeal genus vulcanisaeta.</title>
        <authorList>
            <person name="Gumerov V.M."/>
            <person name="Mardanov A.V."/>
            <person name="Beletsky A.V."/>
            <person name="Prokofeva M.I."/>
            <person name="Bonch-Osmolovskaya E.A."/>
            <person name="Ravin N.V."/>
            <person name="Skryabin K.G."/>
        </authorList>
    </citation>
    <scope>NUCLEOTIDE SEQUENCE [LARGE SCALE GENOMIC DNA]</scope>
    <source>
        <strain evidence="9 10">768-28</strain>
    </source>
</reference>
<feature type="binding site" evidence="7">
    <location>
        <position position="285"/>
    </location>
    <ligand>
        <name>Mg(2+)</name>
        <dbReference type="ChEBI" id="CHEBI:18420"/>
    </ligand>
</feature>
<dbReference type="Proteomes" id="UP000007485">
    <property type="component" value="Chromosome"/>
</dbReference>
<comment type="subunit">
    <text evidence="7">Homodimer.</text>
</comment>
<evidence type="ECO:0000256" key="4">
    <source>
        <dbReference type="ARBA" id="ARBA00022755"/>
    </source>
</evidence>
<evidence type="ECO:0000313" key="9">
    <source>
        <dbReference type="EMBL" id="ADY02142.1"/>
    </source>
</evidence>
<comment type="caution">
    <text evidence="7">Lacks conserved residue(s) required for the propagation of feature annotation.</text>
</comment>
<feature type="binding site" evidence="7">
    <location>
        <position position="292"/>
    </location>
    <ligand>
        <name>N(1)-(5-phospho-beta-D-ribosyl)glycinamide</name>
        <dbReference type="ChEBI" id="CHEBI:143788"/>
    </ligand>
</feature>
<dbReference type="SUPFAM" id="SSF52440">
    <property type="entry name" value="PreATP-grasp domain"/>
    <property type="match status" value="1"/>
</dbReference>
<dbReference type="KEGG" id="vmo:VMUT_1941"/>
<dbReference type="FunFam" id="3.40.50.20:FF:000022">
    <property type="entry name" value="Formate-dependent phosphoribosylglycinamide formyltransferase"/>
    <property type="match status" value="1"/>
</dbReference>
<evidence type="ECO:0000259" key="8">
    <source>
        <dbReference type="PROSITE" id="PS50975"/>
    </source>
</evidence>
<dbReference type="Gene3D" id="3.40.50.20">
    <property type="match status" value="1"/>
</dbReference>
<dbReference type="InterPro" id="IPR048740">
    <property type="entry name" value="PurT_C"/>
</dbReference>
<feature type="binding site" evidence="7">
    <location>
        <position position="154"/>
    </location>
    <ligand>
        <name>ATP</name>
        <dbReference type="ChEBI" id="CHEBI:30616"/>
    </ligand>
</feature>
<dbReference type="GO" id="GO:0005829">
    <property type="term" value="C:cytosol"/>
    <property type="evidence" value="ECO:0007669"/>
    <property type="project" value="TreeGrafter"/>
</dbReference>
<keyword evidence="5 7" id="KW-0067">ATP-binding</keyword>
<dbReference type="OrthoDB" id="9299at2157"/>
<keyword evidence="10" id="KW-1185">Reference proteome</keyword>
<keyword evidence="1 7" id="KW-0436">Ligase</keyword>
<evidence type="ECO:0000256" key="5">
    <source>
        <dbReference type="ARBA" id="ARBA00022840"/>
    </source>
</evidence>
<evidence type="ECO:0000256" key="3">
    <source>
        <dbReference type="ARBA" id="ARBA00022741"/>
    </source>
</evidence>